<dbReference type="GO" id="GO:0005840">
    <property type="term" value="C:ribosome"/>
    <property type="evidence" value="ECO:0007669"/>
    <property type="project" value="UniProtKB-KW"/>
</dbReference>
<dbReference type="AlphaFoldDB" id="D5GFR7"/>
<dbReference type="InterPro" id="IPR038584">
    <property type="entry name" value="Ribosomal_bL33_sf"/>
</dbReference>
<evidence type="ECO:0000256" key="5">
    <source>
        <dbReference type="ARBA" id="ARBA00023274"/>
    </source>
</evidence>
<protein>
    <recommendedName>
        <fullName evidence="6">Large ribosomal subunit protein bL33m</fullName>
    </recommendedName>
</protein>
<dbReference type="SUPFAM" id="SSF57829">
    <property type="entry name" value="Zn-binding ribosomal proteins"/>
    <property type="match status" value="1"/>
</dbReference>
<dbReference type="GO" id="GO:1990904">
    <property type="term" value="C:ribonucleoprotein complex"/>
    <property type="evidence" value="ECO:0007669"/>
    <property type="project" value="UniProtKB-KW"/>
</dbReference>
<evidence type="ECO:0000256" key="4">
    <source>
        <dbReference type="ARBA" id="ARBA00023128"/>
    </source>
</evidence>
<accession>D5GFR7</accession>
<evidence type="ECO:0000313" key="9">
    <source>
        <dbReference type="Proteomes" id="UP000006911"/>
    </source>
</evidence>
<keyword evidence="5" id="KW-0687">Ribonucleoprotein</keyword>
<evidence type="ECO:0000256" key="6">
    <source>
        <dbReference type="ARBA" id="ARBA00035275"/>
    </source>
</evidence>
<evidence type="ECO:0000313" key="8">
    <source>
        <dbReference type="EMBL" id="CAZ83360.1"/>
    </source>
</evidence>
<dbReference type="Proteomes" id="UP000006911">
    <property type="component" value="Unassembled WGS sequence"/>
</dbReference>
<keyword evidence="3" id="KW-0689">Ribosomal protein</keyword>
<dbReference type="Gene3D" id="2.20.28.120">
    <property type="entry name" value="Ribosomal protein L33"/>
    <property type="match status" value="1"/>
</dbReference>
<dbReference type="PANTHER" id="PTHR47037">
    <property type="entry name" value="39S RIBOSOMAL PROTEIN L33, MITOCHONDRIAL"/>
    <property type="match status" value="1"/>
</dbReference>
<keyword evidence="4" id="KW-0496">Mitochondrion</keyword>
<organism evidence="8 9">
    <name type="scientific">Tuber melanosporum (strain Mel28)</name>
    <name type="common">Perigord black truffle</name>
    <dbReference type="NCBI Taxonomy" id="656061"/>
    <lineage>
        <taxon>Eukaryota</taxon>
        <taxon>Fungi</taxon>
        <taxon>Dikarya</taxon>
        <taxon>Ascomycota</taxon>
        <taxon>Pezizomycotina</taxon>
        <taxon>Pezizomycetes</taxon>
        <taxon>Pezizales</taxon>
        <taxon>Tuberaceae</taxon>
        <taxon>Tuber</taxon>
    </lineage>
</organism>
<dbReference type="GO" id="GO:0005739">
    <property type="term" value="C:mitochondrion"/>
    <property type="evidence" value="ECO:0007669"/>
    <property type="project" value="UniProtKB-SubCell"/>
</dbReference>
<feature type="compositionally biased region" description="Polar residues" evidence="7">
    <location>
        <begin position="23"/>
        <end position="36"/>
    </location>
</feature>
<dbReference type="HOGENOM" id="CLU_1751031_0_0_1"/>
<dbReference type="GO" id="GO:0006412">
    <property type="term" value="P:translation"/>
    <property type="evidence" value="ECO:0007669"/>
    <property type="project" value="InterPro"/>
</dbReference>
<dbReference type="STRING" id="656061.D5GFR7"/>
<name>D5GFR7_TUBMM</name>
<gene>
    <name evidence="8" type="ORF">GSTUM_00007028001</name>
</gene>
<dbReference type="InterPro" id="IPR052008">
    <property type="entry name" value="Mitoribosomal_protein_bL33"/>
</dbReference>
<dbReference type="InParanoid" id="D5GFR7"/>
<feature type="region of interest" description="Disordered" evidence="7">
    <location>
        <begin position="1"/>
        <end position="38"/>
    </location>
</feature>
<evidence type="ECO:0000256" key="2">
    <source>
        <dbReference type="ARBA" id="ARBA00007596"/>
    </source>
</evidence>
<evidence type="ECO:0000256" key="7">
    <source>
        <dbReference type="SAM" id="MobiDB-lite"/>
    </source>
</evidence>
<dbReference type="InterPro" id="IPR011332">
    <property type="entry name" value="Ribosomal_zn-bd"/>
</dbReference>
<keyword evidence="9" id="KW-1185">Reference proteome</keyword>
<proteinExistence type="inferred from homology"/>
<evidence type="ECO:0000256" key="1">
    <source>
        <dbReference type="ARBA" id="ARBA00004173"/>
    </source>
</evidence>
<dbReference type="EMBL" id="FN430220">
    <property type="protein sequence ID" value="CAZ83360.1"/>
    <property type="molecule type" value="Genomic_DNA"/>
</dbReference>
<comment type="similarity">
    <text evidence="2">Belongs to the bacterial ribosomal protein bL33 family.</text>
</comment>
<dbReference type="PANTHER" id="PTHR47037:SF1">
    <property type="entry name" value="LARGE RIBOSOMAL SUBUNIT PROTEIN BL33M"/>
    <property type="match status" value="1"/>
</dbReference>
<feature type="compositionally biased region" description="Pro residues" evidence="7">
    <location>
        <begin position="12"/>
        <end position="22"/>
    </location>
</feature>
<reference evidence="8 9" key="1">
    <citation type="journal article" date="2010" name="Nature">
        <title>Perigord black truffle genome uncovers evolutionary origins and mechanisms of symbiosis.</title>
        <authorList>
            <person name="Martin F."/>
            <person name="Kohler A."/>
            <person name="Murat C."/>
            <person name="Balestrini R."/>
            <person name="Coutinho P.M."/>
            <person name="Jaillon O."/>
            <person name="Montanini B."/>
            <person name="Morin E."/>
            <person name="Noel B."/>
            <person name="Percudani R."/>
            <person name="Porcel B."/>
            <person name="Rubini A."/>
            <person name="Amicucci A."/>
            <person name="Amselem J."/>
            <person name="Anthouard V."/>
            <person name="Arcioni S."/>
            <person name="Artiguenave F."/>
            <person name="Aury J.M."/>
            <person name="Ballario P."/>
            <person name="Bolchi A."/>
            <person name="Brenna A."/>
            <person name="Brun A."/>
            <person name="Buee M."/>
            <person name="Cantarel B."/>
            <person name="Chevalier G."/>
            <person name="Couloux A."/>
            <person name="Da Silva C."/>
            <person name="Denoeud F."/>
            <person name="Duplessis S."/>
            <person name="Ghignone S."/>
            <person name="Hilselberger B."/>
            <person name="Iotti M."/>
            <person name="Marcais B."/>
            <person name="Mello A."/>
            <person name="Miranda M."/>
            <person name="Pacioni G."/>
            <person name="Quesneville H."/>
            <person name="Riccioni C."/>
            <person name="Ruotolo R."/>
            <person name="Splivallo R."/>
            <person name="Stocchi V."/>
            <person name="Tisserant E."/>
            <person name="Viscomi A.R."/>
            <person name="Zambonelli A."/>
            <person name="Zampieri E."/>
            <person name="Henrissat B."/>
            <person name="Lebrun M.H."/>
            <person name="Paolocci F."/>
            <person name="Bonfante P."/>
            <person name="Ottonello S."/>
            <person name="Wincker P."/>
        </authorList>
    </citation>
    <scope>NUCLEOTIDE SEQUENCE [LARGE SCALE GENOMIC DNA]</scope>
    <source>
        <strain evidence="8 9">Mel28</strain>
    </source>
</reference>
<dbReference type="RefSeq" id="XP_002839169.1">
    <property type="nucleotide sequence ID" value="XM_002839123.1"/>
</dbReference>
<dbReference type="KEGG" id="tml:GSTUM_00007028001"/>
<dbReference type="eggNOG" id="ENOG502S7R4">
    <property type="taxonomic scope" value="Eukaryota"/>
</dbReference>
<dbReference type="GeneID" id="9187280"/>
<sequence length="149" mass="16844">MTPLHTLSHPANPIPMSSPPKNTPTLPTPSQISPFSRLSHLSPVPTHPLIPTLTPNSKNRVTFPLLLKSNQTSSNHFHPPIPIHLPSQKIMAKKAKSRNIVVRLISMAMTGYFKSFVRPRTHKPLSMIKYDPVVKRRVLFLEQKRGKNR</sequence>
<evidence type="ECO:0000256" key="3">
    <source>
        <dbReference type="ARBA" id="ARBA00022980"/>
    </source>
</evidence>
<comment type="subcellular location">
    <subcellularLocation>
        <location evidence="1">Mitochondrion</location>
    </subcellularLocation>
</comment>